<dbReference type="KEGG" id="adg:Adeg_1789"/>
<keyword evidence="1" id="KW-1133">Transmembrane helix</keyword>
<proteinExistence type="predicted"/>
<dbReference type="Proteomes" id="UP000002620">
    <property type="component" value="Chromosome"/>
</dbReference>
<organism evidence="2 3">
    <name type="scientific">Ammonifex degensii (strain DSM 10501 / KC4)</name>
    <dbReference type="NCBI Taxonomy" id="429009"/>
    <lineage>
        <taxon>Bacteria</taxon>
        <taxon>Bacillati</taxon>
        <taxon>Bacillota</taxon>
        <taxon>Clostridia</taxon>
        <taxon>Thermoanaerobacterales</taxon>
        <taxon>Thermoanaerobacteraceae</taxon>
        <taxon>Ammonifex</taxon>
    </lineage>
</organism>
<dbReference type="Pfam" id="PF04367">
    <property type="entry name" value="DUF502"/>
    <property type="match status" value="1"/>
</dbReference>
<protein>
    <recommendedName>
        <fullName evidence="4">DUF502 domain-containing protein</fullName>
    </recommendedName>
</protein>
<sequence length="203" mass="22440">MKRNLRNYLLTGVAVLLPAAATIFVLWKLFSLVDGFAGKLVSYFTPYRIPGLGVVITVLIILLVGVLATNVIGKRLLAYWEALVFRIPLVNTIYRTAKEIVDTFSEERKQVFRQVVLVEFPRRGSWAVGFLVGEAGESFRGATGRELVKVLVPHVPVPMSGFLLLVPKEEIIFLDLPVEEGLRFIVSTGIIEPSSKRGGNNAS</sequence>
<dbReference type="HOGENOM" id="CLU_068050_2_0_9"/>
<reference evidence="2 3" key="1">
    <citation type="submission" date="2009-10" db="EMBL/GenBank/DDBJ databases">
        <title>Complete sequence of chromosome of Ammonifex degensii KC4.</title>
        <authorList>
            <consortium name="US DOE Joint Genome Institute"/>
            <person name="Kerfeld C."/>
            <person name="Goodner B."/>
            <person name="Huber H."/>
            <person name="Stetter K."/>
            <person name="Lucas S."/>
            <person name="Copeland A."/>
            <person name="Lapidus A."/>
            <person name="Glavina del Rio T."/>
            <person name="Dalin E."/>
            <person name="Tice H."/>
            <person name="Bruce D."/>
            <person name="Goodwin L."/>
            <person name="Pitluck S."/>
            <person name="Saunders E."/>
            <person name="Brettin T."/>
            <person name="Detter J.C."/>
            <person name="Han C."/>
            <person name="Larimer F."/>
            <person name="Land M."/>
            <person name="Hauser L."/>
            <person name="Kyrpides N."/>
            <person name="Ovchinnikova G."/>
            <person name="Richardson P."/>
        </authorList>
    </citation>
    <scope>NUCLEOTIDE SEQUENCE [LARGE SCALE GENOMIC DNA]</scope>
    <source>
        <strain evidence="3">DSM 10501 / KC4</strain>
    </source>
</reference>
<dbReference type="EMBL" id="CP001785">
    <property type="protein sequence ID" value="ACX52877.1"/>
    <property type="molecule type" value="Genomic_DNA"/>
</dbReference>
<evidence type="ECO:0000313" key="3">
    <source>
        <dbReference type="Proteomes" id="UP000002620"/>
    </source>
</evidence>
<evidence type="ECO:0008006" key="4">
    <source>
        <dbReference type="Google" id="ProtNLM"/>
    </source>
</evidence>
<dbReference type="eggNOG" id="COG2928">
    <property type="taxonomic scope" value="Bacteria"/>
</dbReference>
<dbReference type="InterPro" id="IPR007462">
    <property type="entry name" value="COV1-like"/>
</dbReference>
<evidence type="ECO:0000313" key="2">
    <source>
        <dbReference type="EMBL" id="ACX52877.1"/>
    </source>
</evidence>
<feature type="transmembrane region" description="Helical" evidence="1">
    <location>
        <begin position="7"/>
        <end position="27"/>
    </location>
</feature>
<keyword evidence="3" id="KW-1185">Reference proteome</keyword>
<dbReference type="PANTHER" id="PTHR31876">
    <property type="entry name" value="COV-LIKE PROTEIN 1"/>
    <property type="match status" value="1"/>
</dbReference>
<accession>C9R998</accession>
<gene>
    <name evidence="2" type="ordered locus">Adeg_1789</name>
</gene>
<name>C9R998_AMMDK</name>
<keyword evidence="1" id="KW-0472">Membrane</keyword>
<keyword evidence="1" id="KW-0812">Transmembrane</keyword>
<dbReference type="RefSeq" id="WP_015739754.1">
    <property type="nucleotide sequence ID" value="NC_013385.1"/>
</dbReference>
<dbReference type="STRING" id="429009.Adeg_1789"/>
<dbReference type="AlphaFoldDB" id="C9R998"/>
<dbReference type="PANTHER" id="PTHR31876:SF26">
    <property type="entry name" value="PROTEIN LIKE COV 2"/>
    <property type="match status" value="1"/>
</dbReference>
<evidence type="ECO:0000256" key="1">
    <source>
        <dbReference type="SAM" id="Phobius"/>
    </source>
</evidence>
<feature type="transmembrane region" description="Helical" evidence="1">
    <location>
        <begin position="47"/>
        <end position="68"/>
    </location>
</feature>